<dbReference type="Gene3D" id="1.10.530.10">
    <property type="match status" value="1"/>
</dbReference>
<dbReference type="CDD" id="cd00035">
    <property type="entry name" value="ChtBD1"/>
    <property type="match status" value="1"/>
</dbReference>
<organism evidence="18 19">
    <name type="scientific">Morella rubra</name>
    <name type="common">Chinese bayberry</name>
    <dbReference type="NCBI Taxonomy" id="262757"/>
    <lineage>
        <taxon>Eukaryota</taxon>
        <taxon>Viridiplantae</taxon>
        <taxon>Streptophyta</taxon>
        <taxon>Embryophyta</taxon>
        <taxon>Tracheophyta</taxon>
        <taxon>Spermatophyta</taxon>
        <taxon>Magnoliopsida</taxon>
        <taxon>eudicotyledons</taxon>
        <taxon>Gunneridae</taxon>
        <taxon>Pentapetalae</taxon>
        <taxon>rosids</taxon>
        <taxon>fabids</taxon>
        <taxon>Fagales</taxon>
        <taxon>Myricaceae</taxon>
        <taxon>Morella</taxon>
    </lineage>
</organism>
<dbReference type="EMBL" id="RXIC02000021">
    <property type="protein sequence ID" value="KAB1219456.1"/>
    <property type="molecule type" value="Genomic_DNA"/>
</dbReference>
<comment type="catalytic activity">
    <reaction evidence="1">
        <text>Random endo-hydrolysis of N-acetyl-beta-D-glucosaminide (1-&gt;4)-beta-linkages in chitin and chitodextrins.</text>
        <dbReference type="EC" id="3.2.1.14"/>
    </reaction>
</comment>
<feature type="disulfide bond" evidence="14 15">
    <location>
        <begin position="35"/>
        <end position="47"/>
    </location>
</feature>
<dbReference type="GO" id="GO:0006032">
    <property type="term" value="P:chitin catabolic process"/>
    <property type="evidence" value="ECO:0007669"/>
    <property type="project" value="UniProtKB-KW"/>
</dbReference>
<dbReference type="PROSITE" id="PS00026">
    <property type="entry name" value="CHIT_BIND_I_1"/>
    <property type="match status" value="1"/>
</dbReference>
<dbReference type="FunFam" id="3.30.60.10:FF:000003">
    <property type="entry name" value="Class IV chitinase"/>
    <property type="match status" value="1"/>
</dbReference>
<dbReference type="OrthoDB" id="5985073at2759"/>
<evidence type="ECO:0000256" key="13">
    <source>
        <dbReference type="PIRSR" id="PIRSR001060-1"/>
    </source>
</evidence>
<dbReference type="PROSITE" id="PS00773">
    <property type="entry name" value="CHITINASE_19_1"/>
    <property type="match status" value="1"/>
</dbReference>
<feature type="disulfide bond" evidence="14 15">
    <location>
        <begin position="40"/>
        <end position="54"/>
    </location>
</feature>
<dbReference type="SUPFAM" id="SSF53955">
    <property type="entry name" value="Lysozyme-like"/>
    <property type="match status" value="1"/>
</dbReference>
<dbReference type="InterPro" id="IPR016283">
    <property type="entry name" value="Glyco_hydro_19"/>
</dbReference>
<dbReference type="EC" id="3.2.1.14" evidence="3"/>
<feature type="signal peptide" evidence="16">
    <location>
        <begin position="1"/>
        <end position="30"/>
    </location>
</feature>
<evidence type="ECO:0000256" key="3">
    <source>
        <dbReference type="ARBA" id="ARBA00012729"/>
    </source>
</evidence>
<dbReference type="PROSITE" id="PS50941">
    <property type="entry name" value="CHIT_BIND_I_2"/>
    <property type="match status" value="1"/>
</dbReference>
<feature type="chain" id="PRO_5025655996" description="chitinase" evidence="16">
    <location>
        <begin position="31"/>
        <end position="275"/>
    </location>
</feature>
<keyword evidence="6" id="KW-0378">Hydrolase</keyword>
<evidence type="ECO:0000313" key="19">
    <source>
        <dbReference type="Proteomes" id="UP000516437"/>
    </source>
</evidence>
<feature type="disulfide bond" evidence="14">
    <location>
        <begin position="243"/>
        <end position="275"/>
    </location>
</feature>
<evidence type="ECO:0000256" key="16">
    <source>
        <dbReference type="SAM" id="SignalP"/>
    </source>
</evidence>
<keyword evidence="4 15" id="KW-0147">Chitin-binding</keyword>
<evidence type="ECO:0000256" key="14">
    <source>
        <dbReference type="PIRSR" id="PIRSR001060-2"/>
    </source>
</evidence>
<evidence type="ECO:0000256" key="2">
    <source>
        <dbReference type="ARBA" id="ARBA00009373"/>
    </source>
</evidence>
<dbReference type="GO" id="GO:0016998">
    <property type="term" value="P:cell wall macromolecule catabolic process"/>
    <property type="evidence" value="ECO:0007669"/>
    <property type="project" value="InterPro"/>
</dbReference>
<dbReference type="SUPFAM" id="SSF57016">
    <property type="entry name" value="Plant lectins/antimicrobial peptides"/>
    <property type="match status" value="1"/>
</dbReference>
<evidence type="ECO:0000256" key="1">
    <source>
        <dbReference type="ARBA" id="ARBA00000822"/>
    </source>
</evidence>
<keyword evidence="11" id="KW-0326">Glycosidase</keyword>
<dbReference type="SMART" id="SM00270">
    <property type="entry name" value="ChtBD1"/>
    <property type="match status" value="1"/>
</dbReference>
<keyword evidence="19" id="KW-1185">Reference proteome</keyword>
<feature type="active site" description="Proton donor" evidence="13">
    <location>
        <position position="138"/>
    </location>
</feature>
<evidence type="ECO:0000256" key="10">
    <source>
        <dbReference type="ARBA" id="ARBA00023277"/>
    </source>
</evidence>
<evidence type="ECO:0000256" key="15">
    <source>
        <dbReference type="PROSITE-ProRule" id="PRU00261"/>
    </source>
</evidence>
<accession>A0A6A1W557</accession>
<feature type="domain" description="Chitin-binding type-1" evidence="17">
    <location>
        <begin position="30"/>
        <end position="65"/>
    </location>
</feature>
<dbReference type="InterPro" id="IPR036861">
    <property type="entry name" value="Endochitinase-like_sf"/>
</dbReference>
<evidence type="ECO:0000313" key="18">
    <source>
        <dbReference type="EMBL" id="KAB1219456.1"/>
    </source>
</evidence>
<evidence type="ECO:0000256" key="11">
    <source>
        <dbReference type="ARBA" id="ARBA00023295"/>
    </source>
</evidence>
<keyword evidence="10" id="KW-0119">Carbohydrate metabolism</keyword>
<dbReference type="InterPro" id="IPR001002">
    <property type="entry name" value="Chitin-bd_1"/>
</dbReference>
<dbReference type="Pfam" id="PF00182">
    <property type="entry name" value="Glyco_hydro_19"/>
    <property type="match status" value="2"/>
</dbReference>
<dbReference type="PIRSF" id="PIRSF001060">
    <property type="entry name" value="Endochitinase"/>
    <property type="match status" value="1"/>
</dbReference>
<dbReference type="AlphaFoldDB" id="A0A6A1W557"/>
<name>A0A6A1W557_9ROSI</name>
<evidence type="ECO:0000256" key="12">
    <source>
        <dbReference type="ARBA" id="ARBA00023326"/>
    </source>
</evidence>
<comment type="caution">
    <text evidence="18">The sequence shown here is derived from an EMBL/GenBank/DDBJ whole genome shotgun (WGS) entry which is preliminary data.</text>
</comment>
<keyword evidence="8" id="KW-0146">Chitin degradation</keyword>
<evidence type="ECO:0000256" key="5">
    <source>
        <dbReference type="ARBA" id="ARBA00022729"/>
    </source>
</evidence>
<dbReference type="Gene3D" id="3.30.20.10">
    <property type="entry name" value="Endochitinase, domain 2"/>
    <property type="match status" value="1"/>
</dbReference>
<dbReference type="FunFam" id="1.10.530.10:FF:000052">
    <property type="entry name" value="Endochitinase PR4"/>
    <property type="match status" value="1"/>
</dbReference>
<keyword evidence="5 16" id="KW-0732">Signal</keyword>
<comment type="similarity">
    <text evidence="2">Belongs to the glycosyl hydrolase 19 family. Chitinase class I subfamily.</text>
</comment>
<keyword evidence="9 14" id="KW-1015">Disulfide bond</keyword>
<evidence type="ECO:0000256" key="9">
    <source>
        <dbReference type="ARBA" id="ARBA00023157"/>
    </source>
</evidence>
<dbReference type="GO" id="GO:0006952">
    <property type="term" value="P:defense response"/>
    <property type="evidence" value="ECO:0007669"/>
    <property type="project" value="UniProtKB-KW"/>
</dbReference>
<dbReference type="Gene3D" id="3.30.60.10">
    <property type="entry name" value="Endochitinase-like"/>
    <property type="match status" value="1"/>
</dbReference>
<evidence type="ECO:0000259" key="17">
    <source>
        <dbReference type="PROSITE" id="PS50941"/>
    </source>
</evidence>
<evidence type="ECO:0000256" key="8">
    <source>
        <dbReference type="ARBA" id="ARBA00023024"/>
    </source>
</evidence>
<dbReference type="GO" id="GO:0008843">
    <property type="term" value="F:endochitinase activity"/>
    <property type="evidence" value="ECO:0007669"/>
    <property type="project" value="UniProtKB-EC"/>
</dbReference>
<dbReference type="GO" id="GO:0000272">
    <property type="term" value="P:polysaccharide catabolic process"/>
    <property type="evidence" value="ECO:0007669"/>
    <property type="project" value="UniProtKB-KW"/>
</dbReference>
<keyword evidence="7" id="KW-0611">Plant defense</keyword>
<evidence type="ECO:0000256" key="4">
    <source>
        <dbReference type="ARBA" id="ARBA00022669"/>
    </source>
</evidence>
<proteinExistence type="inferred from homology"/>
<dbReference type="CDD" id="cd00325">
    <property type="entry name" value="chitinase_GH19"/>
    <property type="match status" value="1"/>
</dbReference>
<dbReference type="PANTHER" id="PTHR22595:SF197">
    <property type="entry name" value="CHITINASE FAMILY PROTEIN"/>
    <property type="match status" value="1"/>
</dbReference>
<dbReference type="InterPro" id="IPR000726">
    <property type="entry name" value="Glyco_hydro_19_cat"/>
</dbReference>
<protein>
    <recommendedName>
        <fullName evidence="3">chitinase</fullName>
        <ecNumber evidence="3">3.2.1.14</ecNumber>
    </recommendedName>
</protein>
<dbReference type="GO" id="GO:0008061">
    <property type="term" value="F:chitin binding"/>
    <property type="evidence" value="ECO:0007669"/>
    <property type="project" value="UniProtKB-UniRule"/>
</dbReference>
<dbReference type="Proteomes" id="UP000516437">
    <property type="component" value="Chromosome 3"/>
</dbReference>
<reference evidence="18 19" key="1">
    <citation type="journal article" date="2019" name="Plant Biotechnol. J.">
        <title>The red bayberry genome and genetic basis of sex determination.</title>
        <authorList>
            <person name="Jia H.M."/>
            <person name="Jia H.J."/>
            <person name="Cai Q.L."/>
            <person name="Wang Y."/>
            <person name="Zhao H.B."/>
            <person name="Yang W.F."/>
            <person name="Wang G.Y."/>
            <person name="Li Y.H."/>
            <person name="Zhan D.L."/>
            <person name="Shen Y.T."/>
            <person name="Niu Q.F."/>
            <person name="Chang L."/>
            <person name="Qiu J."/>
            <person name="Zhao L."/>
            <person name="Xie H.B."/>
            <person name="Fu W.Y."/>
            <person name="Jin J."/>
            <person name="Li X.W."/>
            <person name="Jiao Y."/>
            <person name="Zhou C.C."/>
            <person name="Tu T."/>
            <person name="Chai C.Y."/>
            <person name="Gao J.L."/>
            <person name="Fan L.J."/>
            <person name="van de Weg E."/>
            <person name="Wang J.Y."/>
            <person name="Gao Z.S."/>
        </authorList>
    </citation>
    <scope>NUCLEOTIDE SEQUENCE [LARGE SCALE GENOMIC DNA]</scope>
    <source>
        <tissue evidence="18">Leaves</tissue>
    </source>
</reference>
<evidence type="ECO:0000256" key="6">
    <source>
        <dbReference type="ARBA" id="ARBA00022801"/>
    </source>
</evidence>
<dbReference type="Pfam" id="PF00187">
    <property type="entry name" value="Chitin_bind_1"/>
    <property type="match status" value="1"/>
</dbReference>
<keyword evidence="12" id="KW-0624">Polysaccharide degradation</keyword>
<sequence length="275" mass="29148">MAAINIMKRSLLTIVLVGILAGVLPTNVMGQNCGCAANLCCSQFGYCGTGNDYCGSGCREGPCTSSSPTGDVSVADIVTDSFFNGILNQASGDCPGKSFYTRAAFLNALNSYSQFGQDGSADASKREIAAFFAHVTHETGSFCYIEEINGASQNYCDSSNTQYPCNPNQKYYGRGPLQLTWNYNYGAAGNSIGFDGLNSPGTVASDPVISFKTALWFWMNNVHQVISQGFGATIRAINGAVECNGGNSAAVQSRIQYYTQYCNQFGVAPGDNLSC</sequence>
<dbReference type="PRINTS" id="PR00451">
    <property type="entry name" value="CHITINBINDNG"/>
</dbReference>
<dbReference type="InterPro" id="IPR018371">
    <property type="entry name" value="Chitin-binding_1_CS"/>
</dbReference>
<dbReference type="FunFam" id="3.30.20.10:FF:000001">
    <property type="entry name" value="Endochitinase (Chitinase)"/>
    <property type="match status" value="1"/>
</dbReference>
<comment type="caution">
    <text evidence="15">Lacks conserved residue(s) required for the propagation of feature annotation.</text>
</comment>
<feature type="disulfide bond" evidence="14">
    <location>
        <begin position="94"/>
        <end position="143"/>
    </location>
</feature>
<dbReference type="InterPro" id="IPR023346">
    <property type="entry name" value="Lysozyme-like_dom_sf"/>
</dbReference>
<dbReference type="PROSITE" id="PS00774">
    <property type="entry name" value="CHITINASE_19_2"/>
    <property type="match status" value="1"/>
</dbReference>
<gene>
    <name evidence="18" type="ORF">CJ030_MR3G012252</name>
</gene>
<feature type="disulfide bond" evidence="14">
    <location>
        <begin position="156"/>
        <end position="165"/>
    </location>
</feature>
<evidence type="ECO:0000256" key="7">
    <source>
        <dbReference type="ARBA" id="ARBA00022821"/>
    </source>
</evidence>
<dbReference type="PANTHER" id="PTHR22595">
    <property type="entry name" value="CHITINASE-RELATED"/>
    <property type="match status" value="1"/>
</dbReference>